<evidence type="ECO:0000256" key="1">
    <source>
        <dbReference type="ARBA" id="ARBA00010975"/>
    </source>
</evidence>
<feature type="compositionally biased region" description="Basic and acidic residues" evidence="2">
    <location>
        <begin position="53"/>
        <end position="71"/>
    </location>
</feature>
<reference evidence="4" key="1">
    <citation type="journal article" date="2013" name="Science">
        <title>The Amborella genome and the evolution of flowering plants.</title>
        <authorList>
            <consortium name="Amborella Genome Project"/>
        </authorList>
    </citation>
    <scope>NUCLEOTIDE SEQUENCE [LARGE SCALE GENOMIC DNA]</scope>
</reference>
<evidence type="ECO:0000313" key="3">
    <source>
        <dbReference type="EMBL" id="ERN11583.1"/>
    </source>
</evidence>
<proteinExistence type="inferred from homology"/>
<dbReference type="STRING" id="13333.W1PU42"/>
<keyword evidence="4" id="KW-1185">Reference proteome</keyword>
<comment type="similarity">
    <text evidence="1">Belongs to the LEA type 1 family.</text>
</comment>
<dbReference type="OMA" id="MTTRDPV"/>
<organism evidence="3 4">
    <name type="scientific">Amborella trichopoda</name>
    <dbReference type="NCBI Taxonomy" id="13333"/>
    <lineage>
        <taxon>Eukaryota</taxon>
        <taxon>Viridiplantae</taxon>
        <taxon>Streptophyta</taxon>
        <taxon>Embryophyta</taxon>
        <taxon>Tracheophyta</taxon>
        <taxon>Spermatophyta</taxon>
        <taxon>Magnoliopsida</taxon>
        <taxon>Amborellales</taxon>
        <taxon>Amborellaceae</taxon>
        <taxon>Amborella</taxon>
    </lineage>
</organism>
<dbReference type="AlphaFoldDB" id="W1PU42"/>
<dbReference type="OrthoDB" id="758082at2759"/>
<feature type="region of interest" description="Disordered" evidence="2">
    <location>
        <begin position="1"/>
        <end position="144"/>
    </location>
</feature>
<dbReference type="GO" id="GO:0009414">
    <property type="term" value="P:response to water deprivation"/>
    <property type="evidence" value="ECO:0007669"/>
    <property type="project" value="EnsemblPlants"/>
</dbReference>
<name>W1PU42_AMBTC</name>
<dbReference type="GO" id="GO:0009793">
    <property type="term" value="P:embryo development ending in seed dormancy"/>
    <property type="evidence" value="ECO:0007669"/>
    <property type="project" value="InterPro"/>
</dbReference>
<dbReference type="Gramene" id="ERN11583">
    <property type="protein sequence ID" value="ERN11583"/>
    <property type="gene ID" value="AMTR_s00022p00173750"/>
</dbReference>
<dbReference type="GO" id="GO:0005034">
    <property type="term" value="F:osmosensor activity"/>
    <property type="evidence" value="ECO:0007669"/>
    <property type="project" value="EnsemblPlants"/>
</dbReference>
<evidence type="ECO:0000313" key="4">
    <source>
        <dbReference type="Proteomes" id="UP000017836"/>
    </source>
</evidence>
<gene>
    <name evidence="3" type="ORF">AMTR_s00022p00173750</name>
</gene>
<dbReference type="PANTHER" id="PTHR33493:SF2">
    <property type="entry name" value="LATE EMBRYOGENESIS ABUNDANT PROTEIN 46"/>
    <property type="match status" value="1"/>
</dbReference>
<dbReference type="GO" id="GO:0008270">
    <property type="term" value="F:zinc ion binding"/>
    <property type="evidence" value="ECO:0007669"/>
    <property type="project" value="EnsemblPlants"/>
</dbReference>
<dbReference type="PANTHER" id="PTHR33493">
    <property type="entry name" value="LATE EMBRYOGENESIS ABUNDANT PROTEIN 6-RELATED"/>
    <property type="match status" value="1"/>
</dbReference>
<dbReference type="eggNOG" id="ENOG502S22N">
    <property type="taxonomic scope" value="Eukaryota"/>
</dbReference>
<dbReference type="HOGENOM" id="CLU_114722_0_1_1"/>
<dbReference type="InterPro" id="IPR005513">
    <property type="entry name" value="LEA_1"/>
</dbReference>
<dbReference type="KEGG" id="atr:18439781"/>
<feature type="compositionally biased region" description="Basic and acidic residues" evidence="2">
    <location>
        <begin position="25"/>
        <end position="46"/>
    </location>
</feature>
<dbReference type="EMBL" id="KI392687">
    <property type="protein sequence ID" value="ERN11583.1"/>
    <property type="molecule type" value="Genomic_DNA"/>
</dbReference>
<dbReference type="GO" id="GO:0009409">
    <property type="term" value="P:response to cold"/>
    <property type="evidence" value="ECO:0007669"/>
    <property type="project" value="EnsemblPlants"/>
</dbReference>
<sequence length="144" mass="14887">MQAGKNAVSSMKETAGNVAASAKAGMDKTKATMQEKVEKMSAHDPMQKQMAQQKKEARVNEAEINKQEAKAENAAQKEQVRAAGHGTGSALPGHGTGQPHDQLLDRTAGSHPIGHNTGTGGTTTRVPLSGPTGQTGYATGAHYG</sequence>
<dbReference type="Pfam" id="PF03760">
    <property type="entry name" value="LEA_1"/>
    <property type="match status" value="1"/>
</dbReference>
<dbReference type="GO" id="GO:0006970">
    <property type="term" value="P:response to osmotic stress"/>
    <property type="evidence" value="ECO:0007669"/>
    <property type="project" value="EnsemblPlants"/>
</dbReference>
<dbReference type="Proteomes" id="UP000017836">
    <property type="component" value="Unassembled WGS sequence"/>
</dbReference>
<dbReference type="GO" id="GO:0005507">
    <property type="term" value="F:copper ion binding"/>
    <property type="evidence" value="ECO:0007669"/>
    <property type="project" value="EnsemblPlants"/>
</dbReference>
<protein>
    <submittedName>
        <fullName evidence="3">Uncharacterized protein</fullName>
    </submittedName>
</protein>
<accession>W1PU42</accession>
<dbReference type="GO" id="GO:0016151">
    <property type="term" value="F:nickel cation binding"/>
    <property type="evidence" value="ECO:0007669"/>
    <property type="project" value="EnsemblPlants"/>
</dbReference>
<evidence type="ECO:0000256" key="2">
    <source>
        <dbReference type="SAM" id="MobiDB-lite"/>
    </source>
</evidence>